<protein>
    <recommendedName>
        <fullName evidence="7 9">Uroporphyrinogen-III synthase</fullName>
        <ecNumber evidence="3 9">4.2.1.75</ecNumber>
    </recommendedName>
</protein>
<comment type="catalytic activity">
    <reaction evidence="8 9">
        <text>hydroxymethylbilane = uroporphyrinogen III + H2O</text>
        <dbReference type="Rhea" id="RHEA:18965"/>
        <dbReference type="ChEBI" id="CHEBI:15377"/>
        <dbReference type="ChEBI" id="CHEBI:57308"/>
        <dbReference type="ChEBI" id="CHEBI:57845"/>
        <dbReference type="EC" id="4.2.1.75"/>
    </reaction>
</comment>
<reference evidence="11" key="1">
    <citation type="journal article" date="2021" name="PeerJ">
        <title>Extensive microbial diversity within the chicken gut microbiome revealed by metagenomics and culture.</title>
        <authorList>
            <person name="Gilroy R."/>
            <person name="Ravi A."/>
            <person name="Getino M."/>
            <person name="Pursley I."/>
            <person name="Horton D.L."/>
            <person name="Alikhan N.F."/>
            <person name="Baker D."/>
            <person name="Gharbi K."/>
            <person name="Hall N."/>
            <person name="Watson M."/>
            <person name="Adriaenssens E.M."/>
            <person name="Foster-Nyarko E."/>
            <person name="Jarju S."/>
            <person name="Secka A."/>
            <person name="Antonio M."/>
            <person name="Oren A."/>
            <person name="Chaudhuri R.R."/>
            <person name="La Ragione R."/>
            <person name="Hildebrand F."/>
            <person name="Pallen M.J."/>
        </authorList>
    </citation>
    <scope>NUCLEOTIDE SEQUENCE</scope>
    <source>
        <strain evidence="11">9264</strain>
    </source>
</reference>
<dbReference type="CDD" id="cd06578">
    <property type="entry name" value="HemD"/>
    <property type="match status" value="1"/>
</dbReference>
<dbReference type="GO" id="GO:0006782">
    <property type="term" value="P:protoporphyrinogen IX biosynthetic process"/>
    <property type="evidence" value="ECO:0007669"/>
    <property type="project" value="UniProtKB-UniRule"/>
</dbReference>
<evidence type="ECO:0000256" key="2">
    <source>
        <dbReference type="ARBA" id="ARBA00008133"/>
    </source>
</evidence>
<evidence type="ECO:0000256" key="5">
    <source>
        <dbReference type="ARBA" id="ARBA00023244"/>
    </source>
</evidence>
<dbReference type="InterPro" id="IPR039793">
    <property type="entry name" value="UROS/Hem4"/>
</dbReference>
<dbReference type="PANTHER" id="PTHR38042">
    <property type="entry name" value="UROPORPHYRINOGEN-III SYNTHASE, CHLOROPLASTIC"/>
    <property type="match status" value="1"/>
</dbReference>
<reference evidence="11" key="2">
    <citation type="submission" date="2021-04" db="EMBL/GenBank/DDBJ databases">
        <authorList>
            <person name="Gilroy R."/>
        </authorList>
    </citation>
    <scope>NUCLEOTIDE SEQUENCE</scope>
    <source>
        <strain evidence="11">9264</strain>
    </source>
</reference>
<gene>
    <name evidence="11" type="ORF">H9906_02320</name>
</gene>
<dbReference type="Proteomes" id="UP000823889">
    <property type="component" value="Unassembled WGS sequence"/>
</dbReference>
<proteinExistence type="inferred from homology"/>
<accession>A0A9D2U8M8</accession>
<sequence length="275" mass="30492">MSAKGLGGALVLLTRPAERNQPLAEYLATQQIASLCLPALELKPMQFDLHTHLPLHYDWLVFVSSMAVKSFFQAYKQTKPNPMVWPATVKAAAVGAATAQAIQQAAPWLPTQSIVAPSAEDPNQDSEALWRLMQPQTQPYQRVLLVRGQHGRDWLGEQLSEAGFIVSRIAVYQRHATQWTSQQLQPVKKAFDTKQSCVCLLSSSESVVAILDNLQRLGFAQHIADLHFVAIHPRIVQCLHQQLQQRQLAPARSVVLSSPSIESIRKALLQATLNS</sequence>
<comment type="similarity">
    <text evidence="2 9">Belongs to the uroporphyrinogen-III synthase family.</text>
</comment>
<keyword evidence="4 9" id="KW-0456">Lyase</keyword>
<dbReference type="EC" id="4.2.1.75" evidence="3 9"/>
<evidence type="ECO:0000313" key="12">
    <source>
        <dbReference type="Proteomes" id="UP000823889"/>
    </source>
</evidence>
<dbReference type="Pfam" id="PF02602">
    <property type="entry name" value="HEM4"/>
    <property type="match status" value="1"/>
</dbReference>
<evidence type="ECO:0000256" key="3">
    <source>
        <dbReference type="ARBA" id="ARBA00013109"/>
    </source>
</evidence>
<evidence type="ECO:0000256" key="9">
    <source>
        <dbReference type="RuleBase" id="RU366031"/>
    </source>
</evidence>
<evidence type="ECO:0000256" key="7">
    <source>
        <dbReference type="ARBA" id="ARBA00040167"/>
    </source>
</evidence>
<keyword evidence="5 9" id="KW-0627">Porphyrin biosynthesis</keyword>
<evidence type="ECO:0000259" key="10">
    <source>
        <dbReference type="Pfam" id="PF02602"/>
    </source>
</evidence>
<dbReference type="EMBL" id="DWUQ01000042">
    <property type="protein sequence ID" value="HJD43847.1"/>
    <property type="molecule type" value="Genomic_DNA"/>
</dbReference>
<dbReference type="Gene3D" id="3.40.50.10090">
    <property type="match status" value="2"/>
</dbReference>
<comment type="caution">
    <text evidence="11">The sequence shown here is derived from an EMBL/GenBank/DDBJ whole genome shotgun (WGS) entry which is preliminary data.</text>
</comment>
<dbReference type="PANTHER" id="PTHR38042:SF1">
    <property type="entry name" value="UROPORPHYRINOGEN-III SYNTHASE, CHLOROPLASTIC"/>
    <property type="match status" value="1"/>
</dbReference>
<evidence type="ECO:0000256" key="6">
    <source>
        <dbReference type="ARBA" id="ARBA00037589"/>
    </source>
</evidence>
<organism evidence="11 12">
    <name type="scientific">Candidatus Paenalcaligenes intestinipullorum</name>
    <dbReference type="NCBI Taxonomy" id="2838718"/>
    <lineage>
        <taxon>Bacteria</taxon>
        <taxon>Pseudomonadati</taxon>
        <taxon>Pseudomonadota</taxon>
        <taxon>Betaproteobacteria</taxon>
        <taxon>Burkholderiales</taxon>
        <taxon>Alcaligenaceae</taxon>
        <taxon>Paenalcaligenes</taxon>
    </lineage>
</organism>
<evidence type="ECO:0000256" key="1">
    <source>
        <dbReference type="ARBA" id="ARBA00004772"/>
    </source>
</evidence>
<dbReference type="GO" id="GO:0006780">
    <property type="term" value="P:uroporphyrinogen III biosynthetic process"/>
    <property type="evidence" value="ECO:0007669"/>
    <property type="project" value="UniProtKB-UniRule"/>
</dbReference>
<evidence type="ECO:0000313" key="11">
    <source>
        <dbReference type="EMBL" id="HJD43847.1"/>
    </source>
</evidence>
<dbReference type="AlphaFoldDB" id="A0A9D2U8M8"/>
<dbReference type="InterPro" id="IPR036108">
    <property type="entry name" value="4pyrrol_syn_uPrphyn_synt_sf"/>
</dbReference>
<dbReference type="GO" id="GO:0004852">
    <property type="term" value="F:uroporphyrinogen-III synthase activity"/>
    <property type="evidence" value="ECO:0007669"/>
    <property type="project" value="UniProtKB-UniRule"/>
</dbReference>
<feature type="domain" description="Tetrapyrrole biosynthesis uroporphyrinogen III synthase" evidence="10">
    <location>
        <begin position="22"/>
        <end position="241"/>
    </location>
</feature>
<dbReference type="InterPro" id="IPR003754">
    <property type="entry name" value="4pyrrol_synth_uPrphyn_synth"/>
</dbReference>
<evidence type="ECO:0000256" key="8">
    <source>
        <dbReference type="ARBA" id="ARBA00048617"/>
    </source>
</evidence>
<dbReference type="SUPFAM" id="SSF69618">
    <property type="entry name" value="HemD-like"/>
    <property type="match status" value="1"/>
</dbReference>
<comment type="function">
    <text evidence="6 9">Catalyzes cyclization of the linear tetrapyrrole, hydroxymethylbilane, to the macrocyclic uroporphyrinogen III.</text>
</comment>
<name>A0A9D2U8M8_9BURK</name>
<evidence type="ECO:0000256" key="4">
    <source>
        <dbReference type="ARBA" id="ARBA00023239"/>
    </source>
</evidence>
<comment type="pathway">
    <text evidence="1 9">Porphyrin-containing compound metabolism; protoporphyrin-IX biosynthesis; coproporphyrinogen-III from 5-aminolevulinate: step 3/4.</text>
</comment>